<organism evidence="1 2">
    <name type="scientific">Dyella lipolytica</name>
    <dbReference type="NCBI Taxonomy" id="1867835"/>
    <lineage>
        <taxon>Bacteria</taxon>
        <taxon>Pseudomonadati</taxon>
        <taxon>Pseudomonadota</taxon>
        <taxon>Gammaproteobacteria</taxon>
        <taxon>Lysobacterales</taxon>
        <taxon>Rhodanobacteraceae</taxon>
        <taxon>Dyella</taxon>
    </lineage>
</organism>
<reference evidence="1 2" key="1">
    <citation type="submission" date="2020-10" db="EMBL/GenBank/DDBJ databases">
        <title>Phylogeny of dyella-like bacteria.</title>
        <authorList>
            <person name="Fu J."/>
        </authorList>
    </citation>
    <scope>NUCLEOTIDE SEQUENCE [LARGE SCALE GENOMIC DNA]</scope>
    <source>
        <strain evidence="1 2">DHOB07</strain>
    </source>
</reference>
<keyword evidence="2" id="KW-1185">Reference proteome</keyword>
<dbReference type="EMBL" id="JADIKG010000010">
    <property type="protein sequence ID" value="MFK2872630.1"/>
    <property type="molecule type" value="Genomic_DNA"/>
</dbReference>
<accession>A0ABW8ITJ2</accession>
<comment type="caution">
    <text evidence="1">The sequence shown here is derived from an EMBL/GenBank/DDBJ whole genome shotgun (WGS) entry which is preliminary data.</text>
</comment>
<gene>
    <name evidence="1" type="ORF">ISP13_03735</name>
</gene>
<sequence>MLLWSGLLWSGLLSSALLLSGCATDKRNDALEHTMIEYANAVRWDGFEAAQQFVDPKVREAHPLSSLDLARFKQVQVSGYDDGNGPIPDGENQVRQVVQISVTNIHTQTVRTIVDHQLWKYDAEKNHWWLESGLPDISQGTN</sequence>
<evidence type="ECO:0008006" key="3">
    <source>
        <dbReference type="Google" id="ProtNLM"/>
    </source>
</evidence>
<protein>
    <recommendedName>
        <fullName evidence="3">Lipoprotein</fullName>
    </recommendedName>
</protein>
<evidence type="ECO:0000313" key="1">
    <source>
        <dbReference type="EMBL" id="MFK2872630.1"/>
    </source>
</evidence>
<evidence type="ECO:0000313" key="2">
    <source>
        <dbReference type="Proteomes" id="UP001620405"/>
    </source>
</evidence>
<proteinExistence type="predicted"/>
<name>A0ABW8ITJ2_9GAMM</name>
<dbReference type="Proteomes" id="UP001620405">
    <property type="component" value="Unassembled WGS sequence"/>
</dbReference>